<feature type="signal peptide" evidence="8">
    <location>
        <begin position="1"/>
        <end position="15"/>
    </location>
</feature>
<feature type="binding site" description="axial binding residue" evidence="6">
    <location>
        <position position="83"/>
    </location>
    <ligand>
        <name>heme c</name>
        <dbReference type="ChEBI" id="CHEBI:61717"/>
    </ligand>
    <ligandPart>
        <name>Fe</name>
        <dbReference type="ChEBI" id="CHEBI:18248"/>
    </ligandPart>
</feature>
<evidence type="ECO:0000256" key="7">
    <source>
        <dbReference type="SAM" id="MobiDB-lite"/>
    </source>
</evidence>
<evidence type="ECO:0000256" key="3">
    <source>
        <dbReference type="ARBA" id="ARBA00022723"/>
    </source>
</evidence>
<dbReference type="PROSITE" id="PS51257">
    <property type="entry name" value="PROKAR_LIPOPROTEIN"/>
    <property type="match status" value="1"/>
</dbReference>
<dbReference type="InterPro" id="IPR002324">
    <property type="entry name" value="Cyt_c_ID"/>
</dbReference>
<evidence type="ECO:0000256" key="8">
    <source>
        <dbReference type="SAM" id="SignalP"/>
    </source>
</evidence>
<dbReference type="PROSITE" id="PS51007">
    <property type="entry name" value="CYTC"/>
    <property type="match status" value="1"/>
</dbReference>
<evidence type="ECO:0000256" key="5">
    <source>
        <dbReference type="ARBA" id="ARBA00023004"/>
    </source>
</evidence>
<dbReference type="PRINTS" id="PR00606">
    <property type="entry name" value="CYTCHROMECID"/>
</dbReference>
<comment type="caution">
    <text evidence="10">The sequence shown here is derived from an EMBL/GenBank/DDBJ whole genome shotgun (WGS) entry which is preliminary data.</text>
</comment>
<evidence type="ECO:0000256" key="4">
    <source>
        <dbReference type="ARBA" id="ARBA00022982"/>
    </source>
</evidence>
<dbReference type="GO" id="GO:0020037">
    <property type="term" value="F:heme binding"/>
    <property type="evidence" value="ECO:0007669"/>
    <property type="project" value="InterPro"/>
</dbReference>
<proteinExistence type="predicted"/>
<gene>
    <name evidence="10" type="ORF">EWM62_17755</name>
</gene>
<keyword evidence="11" id="KW-1185">Reference proteome</keyword>
<dbReference type="Proteomes" id="UP000293331">
    <property type="component" value="Unassembled WGS sequence"/>
</dbReference>
<keyword evidence="4" id="KW-0249">Electron transport</keyword>
<protein>
    <submittedName>
        <fullName evidence="10">Cytochrome C</fullName>
    </submittedName>
</protein>
<dbReference type="SUPFAM" id="SSF46626">
    <property type="entry name" value="Cytochrome c"/>
    <property type="match status" value="1"/>
</dbReference>
<evidence type="ECO:0000313" key="10">
    <source>
        <dbReference type="EMBL" id="RYU86501.1"/>
    </source>
</evidence>
<feature type="chain" id="PRO_5020279627" evidence="8">
    <location>
        <begin position="16"/>
        <end position="149"/>
    </location>
</feature>
<feature type="region of interest" description="Disordered" evidence="7">
    <location>
        <begin position="22"/>
        <end position="69"/>
    </location>
</feature>
<comment type="PTM">
    <text evidence="6">Binds 1 heme c group covalently per subunit.</text>
</comment>
<evidence type="ECO:0000259" key="9">
    <source>
        <dbReference type="PROSITE" id="PS51007"/>
    </source>
</evidence>
<reference evidence="10 11" key="1">
    <citation type="submission" date="2019-02" db="EMBL/GenBank/DDBJ databases">
        <title>Bacterial novel species Mucilaginibacter sp. 17JY9-4 isolated from soil.</title>
        <authorList>
            <person name="Jung H.-Y."/>
        </authorList>
    </citation>
    <scope>NUCLEOTIDE SEQUENCE [LARGE SCALE GENOMIC DNA]</scope>
    <source>
        <strain evidence="10 11">17JY9-4</strain>
    </source>
</reference>
<keyword evidence="3 6" id="KW-0479">Metal-binding</keyword>
<feature type="compositionally biased region" description="Low complexity" evidence="7">
    <location>
        <begin position="31"/>
        <end position="53"/>
    </location>
</feature>
<dbReference type="InterPro" id="IPR009056">
    <property type="entry name" value="Cyt_c-like_dom"/>
</dbReference>
<feature type="domain" description="Cytochrome c" evidence="9">
    <location>
        <begin position="65"/>
        <end position="148"/>
    </location>
</feature>
<keyword evidence="2 6" id="KW-0349">Heme</keyword>
<evidence type="ECO:0000313" key="11">
    <source>
        <dbReference type="Proteomes" id="UP000293331"/>
    </source>
</evidence>
<organism evidence="10 11">
    <name type="scientific">Mucilaginibacter terrigena</name>
    <dbReference type="NCBI Taxonomy" id="2492395"/>
    <lineage>
        <taxon>Bacteria</taxon>
        <taxon>Pseudomonadati</taxon>
        <taxon>Bacteroidota</taxon>
        <taxon>Sphingobacteriia</taxon>
        <taxon>Sphingobacteriales</taxon>
        <taxon>Sphingobacteriaceae</taxon>
        <taxon>Mucilaginibacter</taxon>
    </lineage>
</organism>
<dbReference type="GO" id="GO:0005506">
    <property type="term" value="F:iron ion binding"/>
    <property type="evidence" value="ECO:0007669"/>
    <property type="project" value="InterPro"/>
</dbReference>
<dbReference type="AlphaFoldDB" id="A0A4Q5LJ67"/>
<evidence type="ECO:0000256" key="6">
    <source>
        <dbReference type="PIRSR" id="PIRSR602324-1"/>
    </source>
</evidence>
<accession>A0A4Q5LJ67</accession>
<dbReference type="RefSeq" id="WP_129878020.1">
    <property type="nucleotide sequence ID" value="NZ_SEWG01000009.1"/>
</dbReference>
<feature type="binding site" description="covalent" evidence="6">
    <location>
        <position position="79"/>
    </location>
    <ligand>
        <name>heme c</name>
        <dbReference type="ChEBI" id="CHEBI:61717"/>
    </ligand>
</feature>
<dbReference type="GO" id="GO:0009055">
    <property type="term" value="F:electron transfer activity"/>
    <property type="evidence" value="ECO:0007669"/>
    <property type="project" value="InterPro"/>
</dbReference>
<keyword evidence="8" id="KW-0732">Signal</keyword>
<name>A0A4Q5LJ67_9SPHI</name>
<dbReference type="Pfam" id="PF00034">
    <property type="entry name" value="Cytochrom_C"/>
    <property type="match status" value="1"/>
</dbReference>
<keyword evidence="1" id="KW-0813">Transport</keyword>
<evidence type="ECO:0000256" key="2">
    <source>
        <dbReference type="ARBA" id="ARBA00022617"/>
    </source>
</evidence>
<dbReference type="EMBL" id="SEWG01000009">
    <property type="protein sequence ID" value="RYU86501.1"/>
    <property type="molecule type" value="Genomic_DNA"/>
</dbReference>
<dbReference type="InterPro" id="IPR036909">
    <property type="entry name" value="Cyt_c-like_dom_sf"/>
</dbReference>
<feature type="binding site" description="covalent" evidence="6">
    <location>
        <position position="126"/>
    </location>
    <ligand>
        <name>heme c</name>
        <dbReference type="ChEBI" id="CHEBI:61717"/>
    </ligand>
</feature>
<dbReference type="OrthoDB" id="9814063at2"/>
<evidence type="ECO:0000256" key="1">
    <source>
        <dbReference type="ARBA" id="ARBA00022448"/>
    </source>
</evidence>
<dbReference type="Gene3D" id="1.10.760.10">
    <property type="entry name" value="Cytochrome c-like domain"/>
    <property type="match status" value="1"/>
</dbReference>
<keyword evidence="5 6" id="KW-0408">Iron</keyword>
<sequence>MKKIFVILGISLALAACGGANKSNPPGGSEADSAAATDQAAAAHQSDAAQDTAVNNIGTTKAAGTPDNKGEALMANSDCNTCHNASSKVIGPALTEIAKKYKDSDIDMLADKVIKGGSGNWGTVPMTAHPDLAVADAKEMVKYILSVKE</sequence>